<feature type="transmembrane region" description="Helical" evidence="1">
    <location>
        <begin position="284"/>
        <end position="299"/>
    </location>
</feature>
<feature type="transmembrane region" description="Helical" evidence="1">
    <location>
        <begin position="230"/>
        <end position="248"/>
    </location>
</feature>
<reference evidence="3" key="1">
    <citation type="submission" date="2016-10" db="EMBL/GenBank/DDBJ databases">
        <authorList>
            <person name="Varghese N."/>
            <person name="Submissions S."/>
        </authorList>
    </citation>
    <scope>NUCLEOTIDE SEQUENCE [LARGE SCALE GENOMIC DNA]</scope>
    <source>
        <strain evidence="3">XJ109</strain>
    </source>
</reference>
<sequence>MLVNLLDKRNFFIQIFIIVLFFALGATNFNSINLSDLEKIGVFLTLLTISFVGYIDRSNDLISTTSYPTFFYILWIMPFIAGLSDYRIAGSLLLITYITAQLLYFESEKNDVYNAFDIGLFLSFAVLLSPPLIILAGVVFFYFLTLRSVEPKIPILGILGFLVPILIVAQISFLLDYHFLLDFYREQLMLTMVHFEWKQLFLIPIVVILILSVISHIKNVNKLTAQKKRVFLLVHFMFYAMVVTNVLFGGNNDTYLAFLGFSIMIMMSRYLSESKPKIEWVKEAILWIYLICLLFYNFYDRIPRFFSLITEVSF</sequence>
<dbReference type="RefSeq" id="WP_092908799.1">
    <property type="nucleotide sequence ID" value="NZ_FOUZ01000011.1"/>
</dbReference>
<feature type="transmembrane region" description="Helical" evidence="1">
    <location>
        <begin position="88"/>
        <end position="106"/>
    </location>
</feature>
<feature type="transmembrane region" description="Helical" evidence="1">
    <location>
        <begin position="118"/>
        <end position="144"/>
    </location>
</feature>
<dbReference type="InterPro" id="IPR045625">
    <property type="entry name" value="DUF6427"/>
</dbReference>
<gene>
    <name evidence="2" type="ORF">SAMN05421738_11177</name>
</gene>
<dbReference type="AlphaFoldDB" id="A0A1I4YJI0"/>
<dbReference type="Pfam" id="PF19992">
    <property type="entry name" value="DUF6427"/>
    <property type="match status" value="1"/>
</dbReference>
<organism evidence="2 3">
    <name type="scientific">Algoriella xinjiangensis</name>
    <dbReference type="NCBI Taxonomy" id="684065"/>
    <lineage>
        <taxon>Bacteria</taxon>
        <taxon>Pseudomonadati</taxon>
        <taxon>Bacteroidota</taxon>
        <taxon>Flavobacteriia</taxon>
        <taxon>Flavobacteriales</taxon>
        <taxon>Weeksellaceae</taxon>
        <taxon>Algoriella</taxon>
    </lineage>
</organism>
<dbReference type="EMBL" id="FOUZ01000011">
    <property type="protein sequence ID" value="SFN38137.1"/>
    <property type="molecule type" value="Genomic_DNA"/>
</dbReference>
<dbReference type="Proteomes" id="UP000199149">
    <property type="component" value="Unassembled WGS sequence"/>
</dbReference>
<feature type="transmembrane region" description="Helical" evidence="1">
    <location>
        <begin position="61"/>
        <end position="81"/>
    </location>
</feature>
<evidence type="ECO:0000313" key="2">
    <source>
        <dbReference type="EMBL" id="SFN38137.1"/>
    </source>
</evidence>
<protein>
    <recommendedName>
        <fullName evidence="4">EpsG family protein</fullName>
    </recommendedName>
</protein>
<accession>A0A1I4YJI0</accession>
<dbReference type="OrthoDB" id="1438303at2"/>
<feature type="transmembrane region" description="Helical" evidence="1">
    <location>
        <begin position="254"/>
        <end position="272"/>
    </location>
</feature>
<name>A0A1I4YJI0_9FLAO</name>
<feature type="transmembrane region" description="Helical" evidence="1">
    <location>
        <begin position="200"/>
        <end position="218"/>
    </location>
</feature>
<feature type="transmembrane region" description="Helical" evidence="1">
    <location>
        <begin position="156"/>
        <end position="180"/>
    </location>
</feature>
<keyword evidence="3" id="KW-1185">Reference proteome</keyword>
<keyword evidence="1" id="KW-0812">Transmembrane</keyword>
<feature type="transmembrane region" description="Helical" evidence="1">
    <location>
        <begin position="37"/>
        <end position="55"/>
    </location>
</feature>
<feature type="transmembrane region" description="Helical" evidence="1">
    <location>
        <begin position="12"/>
        <end position="30"/>
    </location>
</feature>
<evidence type="ECO:0008006" key="4">
    <source>
        <dbReference type="Google" id="ProtNLM"/>
    </source>
</evidence>
<evidence type="ECO:0000313" key="3">
    <source>
        <dbReference type="Proteomes" id="UP000199149"/>
    </source>
</evidence>
<keyword evidence="1" id="KW-1133">Transmembrane helix</keyword>
<evidence type="ECO:0000256" key="1">
    <source>
        <dbReference type="SAM" id="Phobius"/>
    </source>
</evidence>
<proteinExistence type="predicted"/>
<keyword evidence="1" id="KW-0472">Membrane</keyword>